<keyword evidence="3" id="KW-0804">Transcription</keyword>
<dbReference type="OrthoDB" id="1890947at2759"/>
<evidence type="ECO:0000256" key="1">
    <source>
        <dbReference type="ARBA" id="ARBA00004123"/>
    </source>
</evidence>
<dbReference type="SUPFAM" id="SSF47459">
    <property type="entry name" value="HLH, helix-loop-helix DNA-binding domain"/>
    <property type="match status" value="1"/>
</dbReference>
<evidence type="ECO:0000256" key="3">
    <source>
        <dbReference type="ARBA" id="ARBA00023163"/>
    </source>
</evidence>
<dbReference type="SMART" id="SM00353">
    <property type="entry name" value="HLH"/>
    <property type="match status" value="1"/>
</dbReference>
<keyword evidence="2" id="KW-0805">Transcription regulation</keyword>
<gene>
    <name evidence="7" type="ORF">Cgig2_030292</name>
</gene>
<keyword evidence="4" id="KW-0539">Nucleus</keyword>
<keyword evidence="8" id="KW-1185">Reference proteome</keyword>
<dbReference type="InterPro" id="IPR036638">
    <property type="entry name" value="HLH_DNA-bd_sf"/>
</dbReference>
<evidence type="ECO:0000256" key="4">
    <source>
        <dbReference type="ARBA" id="ARBA00023242"/>
    </source>
</evidence>
<evidence type="ECO:0000256" key="5">
    <source>
        <dbReference type="SAM" id="MobiDB-lite"/>
    </source>
</evidence>
<feature type="compositionally biased region" description="Low complexity" evidence="5">
    <location>
        <begin position="242"/>
        <end position="251"/>
    </location>
</feature>
<protein>
    <recommendedName>
        <fullName evidence="6">BHLH domain-containing protein</fullName>
    </recommendedName>
</protein>
<evidence type="ECO:0000259" key="6">
    <source>
        <dbReference type="PROSITE" id="PS50888"/>
    </source>
</evidence>
<dbReference type="Pfam" id="PF22754">
    <property type="entry name" value="bHLH-TF_ACT-like_plant"/>
    <property type="match status" value="1"/>
</dbReference>
<dbReference type="GO" id="GO:0043565">
    <property type="term" value="F:sequence-specific DNA binding"/>
    <property type="evidence" value="ECO:0007669"/>
    <property type="project" value="TreeGrafter"/>
</dbReference>
<dbReference type="GO" id="GO:0005634">
    <property type="term" value="C:nucleus"/>
    <property type="evidence" value="ECO:0007669"/>
    <property type="project" value="UniProtKB-SubCell"/>
</dbReference>
<evidence type="ECO:0000256" key="2">
    <source>
        <dbReference type="ARBA" id="ARBA00023015"/>
    </source>
</evidence>
<sequence>MICNEGKNEHDVKPRRKTKATGGLKQLGLLYHLEIKRRSKVIVGTKVLIPIPGGLVELFGSKQVNEDQNVIDYVMEQCASLMEQEAMNNCNNVGPNFSENGFEELMNNNGGSGNMHNLHSLEHSTTNEQQGSEKGSVLKQEFARAADPISDSDHLDDLDDDPKYRRRAVKGQQSKNLVAERKRRKKLNERLYHLRSLVPNISKLDRAAILGDAIKYVQELKKEQDDLRIELERNSDDEGVDHNNTTTTATHHQNHLHHQSNFSSEVSNPLGGGFAADYDHEKLTNGFHHTGALESLKRSRDYESTNDKAQQMEVQVEVAQLEGNDFFIKIFGEQKRGGFVRLMEALNCLGLEITNVNMTSCISLVSYVFIVKKKDSEIVQAEYLRDSLLEATRNQAGFWTEMAKASENGALNHHHHQYQCHNHQHHLHSDHINPFHNHFHHLNN</sequence>
<dbReference type="PANTHER" id="PTHR31945">
    <property type="entry name" value="TRANSCRIPTION FACTOR SCREAM2-RELATED"/>
    <property type="match status" value="1"/>
</dbReference>
<organism evidence="7 8">
    <name type="scientific">Carnegiea gigantea</name>
    <dbReference type="NCBI Taxonomy" id="171969"/>
    <lineage>
        <taxon>Eukaryota</taxon>
        <taxon>Viridiplantae</taxon>
        <taxon>Streptophyta</taxon>
        <taxon>Embryophyta</taxon>
        <taxon>Tracheophyta</taxon>
        <taxon>Spermatophyta</taxon>
        <taxon>Magnoliopsida</taxon>
        <taxon>eudicotyledons</taxon>
        <taxon>Gunneridae</taxon>
        <taxon>Pentapetalae</taxon>
        <taxon>Caryophyllales</taxon>
        <taxon>Cactineae</taxon>
        <taxon>Cactaceae</taxon>
        <taxon>Cactoideae</taxon>
        <taxon>Echinocereeae</taxon>
        <taxon>Carnegiea</taxon>
    </lineage>
</organism>
<dbReference type="Gene3D" id="4.10.280.10">
    <property type="entry name" value="Helix-loop-helix DNA-binding domain"/>
    <property type="match status" value="1"/>
</dbReference>
<dbReference type="GO" id="GO:0046983">
    <property type="term" value="F:protein dimerization activity"/>
    <property type="evidence" value="ECO:0007669"/>
    <property type="project" value="InterPro"/>
</dbReference>
<evidence type="ECO:0000313" key="8">
    <source>
        <dbReference type="Proteomes" id="UP001153076"/>
    </source>
</evidence>
<dbReference type="PANTHER" id="PTHR31945:SF11">
    <property type="entry name" value="TRANSCRIPTION FACTOR ABORTED MICROSPORES"/>
    <property type="match status" value="1"/>
</dbReference>
<dbReference type="InterPro" id="IPR054502">
    <property type="entry name" value="bHLH-TF_ACT-like_plant"/>
</dbReference>
<dbReference type="AlphaFoldDB" id="A0A9Q1JNX5"/>
<proteinExistence type="predicted"/>
<dbReference type="PROSITE" id="PS50888">
    <property type="entry name" value="BHLH"/>
    <property type="match status" value="1"/>
</dbReference>
<dbReference type="InterPro" id="IPR051358">
    <property type="entry name" value="TF_AMS/ICE1/BHLH6-like"/>
</dbReference>
<comment type="caution">
    <text evidence="7">The sequence shown here is derived from an EMBL/GenBank/DDBJ whole genome shotgun (WGS) entry which is preliminary data.</text>
</comment>
<dbReference type="Pfam" id="PF00010">
    <property type="entry name" value="HLH"/>
    <property type="match status" value="1"/>
</dbReference>
<dbReference type="EMBL" id="JAKOGI010001190">
    <property type="protein sequence ID" value="KAJ8427130.1"/>
    <property type="molecule type" value="Genomic_DNA"/>
</dbReference>
<evidence type="ECO:0000313" key="7">
    <source>
        <dbReference type="EMBL" id="KAJ8427130.1"/>
    </source>
</evidence>
<name>A0A9Q1JNX5_9CARY</name>
<dbReference type="InterPro" id="IPR011598">
    <property type="entry name" value="bHLH_dom"/>
</dbReference>
<dbReference type="Proteomes" id="UP001153076">
    <property type="component" value="Unassembled WGS sequence"/>
</dbReference>
<dbReference type="GO" id="GO:0003700">
    <property type="term" value="F:DNA-binding transcription factor activity"/>
    <property type="evidence" value="ECO:0007669"/>
    <property type="project" value="TreeGrafter"/>
</dbReference>
<feature type="domain" description="BHLH" evidence="6">
    <location>
        <begin position="171"/>
        <end position="220"/>
    </location>
</feature>
<feature type="region of interest" description="Disordered" evidence="5">
    <location>
        <begin position="233"/>
        <end position="266"/>
    </location>
</feature>
<accession>A0A9Q1JNX5</accession>
<comment type="subcellular location">
    <subcellularLocation>
        <location evidence="1">Nucleus</location>
    </subcellularLocation>
</comment>
<reference evidence="7" key="1">
    <citation type="submission" date="2022-04" db="EMBL/GenBank/DDBJ databases">
        <title>Carnegiea gigantea Genome sequencing and assembly v2.</title>
        <authorList>
            <person name="Copetti D."/>
            <person name="Sanderson M.J."/>
            <person name="Burquez A."/>
            <person name="Wojciechowski M.F."/>
        </authorList>
    </citation>
    <scope>NUCLEOTIDE SEQUENCE</scope>
    <source>
        <strain evidence="7">SGP5-SGP5p</strain>
        <tissue evidence="7">Aerial part</tissue>
    </source>
</reference>